<dbReference type="AlphaFoldDB" id="A0A327L0A7"/>
<proteinExistence type="predicted"/>
<feature type="compositionally biased region" description="Polar residues" evidence="1">
    <location>
        <begin position="96"/>
        <end position="112"/>
    </location>
</feature>
<feature type="region of interest" description="Disordered" evidence="1">
    <location>
        <begin position="46"/>
        <end position="114"/>
    </location>
</feature>
<dbReference type="Proteomes" id="UP000249130">
    <property type="component" value="Unassembled WGS sequence"/>
</dbReference>
<dbReference type="OrthoDB" id="7398962at2"/>
<sequence length="585" mass="63220">MPPAGVEDVSVPRPCSRLAAWLGSGAIVGAGLIAASTSAALAQTPELGTDPATEPGLFAPAPAGSRPLPQRFRPGSATAAPADGRTVFGGGEETAPSGSRLPTSTGTTSFDSRNARRFRLPQSLTQRQQEAARLKRAPVSAVLVPGTNQAVTSVVVPGRLRRRGGPDIDTTSRLNIPTTATILRRFPNAEVDPFAPTGIRAGAFLLRPAIEITTGFDTNPTRIQGLPGSSLTTVSPELIIRSDWQRHQLNADLRGTYTWYGQTYPPVTENAGTVASTATPEIIDRPTMDSRVNGRFDVDKLSHFDGEARAVVSTDNPGSPNVQTGLKRFPLVTTVGATFGYTQAFNRLEVTTKGTLDHQVYQDSLLADGTTYSNADREYNQYGGAVRVGYELKPGLRPFVETGADTRIHAQKVDRNGYDRDSTGTFVKVGSTFEFSRKLVGEASLGWLWRFYEDDALTNMSGLTIDAALAYTLSDLTLVKLVGTTRAAEIIVPGMSGVFSRDISVQVDHAFRRWLIGTALVGTGIDDYVGSDRLDHRYFASVSMLYKLSREVALKSELRQDWLRSNIQNADWSATRITVGVRLQR</sequence>
<evidence type="ECO:0000313" key="2">
    <source>
        <dbReference type="EMBL" id="RAI44359.1"/>
    </source>
</evidence>
<dbReference type="Pfam" id="PF10082">
    <property type="entry name" value="BBP2_2"/>
    <property type="match status" value="1"/>
</dbReference>
<evidence type="ECO:0000313" key="3">
    <source>
        <dbReference type="Proteomes" id="UP000249130"/>
    </source>
</evidence>
<organism evidence="2 3">
    <name type="scientific">Rhodoplanes roseus</name>
    <dbReference type="NCBI Taxonomy" id="29409"/>
    <lineage>
        <taxon>Bacteria</taxon>
        <taxon>Pseudomonadati</taxon>
        <taxon>Pseudomonadota</taxon>
        <taxon>Alphaproteobacteria</taxon>
        <taxon>Hyphomicrobiales</taxon>
        <taxon>Nitrobacteraceae</taxon>
        <taxon>Rhodoplanes</taxon>
    </lineage>
</organism>
<dbReference type="EMBL" id="NPEX01000048">
    <property type="protein sequence ID" value="RAI44359.1"/>
    <property type="molecule type" value="Genomic_DNA"/>
</dbReference>
<name>A0A327L0A7_9BRAD</name>
<dbReference type="InterPro" id="IPR018759">
    <property type="entry name" value="BBP2_2"/>
</dbReference>
<evidence type="ECO:0000256" key="1">
    <source>
        <dbReference type="SAM" id="MobiDB-lite"/>
    </source>
</evidence>
<comment type="caution">
    <text evidence="2">The sequence shown here is derived from an EMBL/GenBank/DDBJ whole genome shotgun (WGS) entry which is preliminary data.</text>
</comment>
<accession>A0A327L0A7</accession>
<protein>
    <submittedName>
        <fullName evidence="2">Uncharacterized protein</fullName>
    </submittedName>
</protein>
<keyword evidence="3" id="KW-1185">Reference proteome</keyword>
<gene>
    <name evidence="2" type="ORF">CH341_09615</name>
</gene>
<reference evidence="2 3" key="1">
    <citation type="submission" date="2017-07" db="EMBL/GenBank/DDBJ databases">
        <title>Draft Genome Sequences of Select Purple Nonsulfur Bacteria.</title>
        <authorList>
            <person name="Lasarre B."/>
            <person name="Mckinlay J.B."/>
        </authorList>
    </citation>
    <scope>NUCLEOTIDE SEQUENCE [LARGE SCALE GENOMIC DNA]</scope>
    <source>
        <strain evidence="2 3">DSM 5909</strain>
    </source>
</reference>